<proteinExistence type="predicted"/>
<dbReference type="AlphaFoldDB" id="A0A560JY58"/>
<accession>A0A560JY58</accession>
<comment type="caution">
    <text evidence="2">The sequence shown here is derived from an EMBL/GenBank/DDBJ whole genome shotgun (WGS) entry which is preliminary data.</text>
</comment>
<evidence type="ECO:0000313" key="3">
    <source>
        <dbReference type="Proteomes" id="UP000315914"/>
    </source>
</evidence>
<feature type="region of interest" description="Disordered" evidence="1">
    <location>
        <begin position="189"/>
        <end position="211"/>
    </location>
</feature>
<evidence type="ECO:0000256" key="1">
    <source>
        <dbReference type="SAM" id="MobiDB-lite"/>
    </source>
</evidence>
<organism evidence="2 3">
    <name type="scientific">Bradyrhizobium sacchari</name>
    <dbReference type="NCBI Taxonomy" id="1399419"/>
    <lineage>
        <taxon>Bacteria</taxon>
        <taxon>Pseudomonadati</taxon>
        <taxon>Pseudomonadota</taxon>
        <taxon>Alphaproteobacteria</taxon>
        <taxon>Hyphomicrobiales</taxon>
        <taxon>Nitrobacteraceae</taxon>
        <taxon>Bradyrhizobium</taxon>
    </lineage>
</organism>
<feature type="region of interest" description="Disordered" evidence="1">
    <location>
        <begin position="97"/>
        <end position="118"/>
    </location>
</feature>
<reference evidence="2 3" key="1">
    <citation type="submission" date="2019-06" db="EMBL/GenBank/DDBJ databases">
        <title>Genomic Encyclopedia of Type Strains, Phase IV (KMG-V): Genome sequencing to study the core and pangenomes of soil and plant-associated prokaryotes.</title>
        <authorList>
            <person name="Whitman W."/>
        </authorList>
    </citation>
    <scope>NUCLEOTIDE SEQUENCE [LARGE SCALE GENOMIC DNA]</scope>
    <source>
        <strain evidence="2 3">BR 10556</strain>
    </source>
</reference>
<protein>
    <submittedName>
        <fullName evidence="2">Uncharacterized protein</fullName>
    </submittedName>
</protein>
<dbReference type="Proteomes" id="UP000315914">
    <property type="component" value="Unassembled WGS sequence"/>
</dbReference>
<dbReference type="EMBL" id="VITW01000004">
    <property type="protein sequence ID" value="TWB76008.1"/>
    <property type="molecule type" value="Genomic_DNA"/>
</dbReference>
<gene>
    <name evidence="2" type="ORF">FBZ95_104188</name>
</gene>
<keyword evidence="3" id="KW-1185">Reference proteome</keyword>
<sequence>MRSSLEIRRPDTRAPTVASAALDIDTSDFVSSVRCCFGKCSLASTTANATTRIEANATKPIRTMLAHEGASRWTHANNQAYEAAWLRPPHTLISIGMAGKPTDHRRRSSNDCSNRCSRRPLPLLRQQRQRHRLRRDTPRLCKPYGMRLVALLLARLACRGLVCSRIRVRRLRHVRRELHHPEHERRLRDIRRRDSRRRAGRMRHQEQGKPI</sequence>
<name>A0A560JY58_9BRAD</name>
<feature type="compositionally biased region" description="Basic residues" evidence="1">
    <location>
        <begin position="189"/>
        <end position="202"/>
    </location>
</feature>
<evidence type="ECO:0000313" key="2">
    <source>
        <dbReference type="EMBL" id="TWB76008.1"/>
    </source>
</evidence>